<proteinExistence type="inferred from homology"/>
<dbReference type="PANTHER" id="PTHR10458:SF20">
    <property type="entry name" value="PEPTIDE DEFORMYLASE 1"/>
    <property type="match status" value="1"/>
</dbReference>
<dbReference type="Gene3D" id="3.90.45.10">
    <property type="entry name" value="Peptide deformylase"/>
    <property type="match status" value="1"/>
</dbReference>
<dbReference type="HAMAP" id="MF_00163">
    <property type="entry name" value="Pep_deformylase"/>
    <property type="match status" value="1"/>
</dbReference>
<gene>
    <name evidence="6" type="ORF">MNBD_NITROSPINAE04-261</name>
</gene>
<dbReference type="CDD" id="cd00487">
    <property type="entry name" value="Pep_deformylase"/>
    <property type="match status" value="1"/>
</dbReference>
<accession>A0A3B1BWM9</accession>
<evidence type="ECO:0000256" key="5">
    <source>
        <dbReference type="ARBA" id="ARBA00023004"/>
    </source>
</evidence>
<evidence type="ECO:0000256" key="1">
    <source>
        <dbReference type="ARBA" id="ARBA00010759"/>
    </source>
</evidence>
<dbReference type="FunFam" id="3.90.45.10:FF:000003">
    <property type="entry name" value="Peptide deformylase"/>
    <property type="match status" value="1"/>
</dbReference>
<dbReference type="GO" id="GO:0046872">
    <property type="term" value="F:metal ion binding"/>
    <property type="evidence" value="ECO:0007669"/>
    <property type="project" value="UniProtKB-KW"/>
</dbReference>
<dbReference type="EC" id="3.5.1.88" evidence="6"/>
<dbReference type="GO" id="GO:0005739">
    <property type="term" value="C:mitochondrion"/>
    <property type="evidence" value="ECO:0007669"/>
    <property type="project" value="UniProtKB-ARBA"/>
</dbReference>
<evidence type="ECO:0000256" key="2">
    <source>
        <dbReference type="ARBA" id="ARBA00022723"/>
    </source>
</evidence>
<dbReference type="PANTHER" id="PTHR10458">
    <property type="entry name" value="PEPTIDE DEFORMYLASE"/>
    <property type="match status" value="1"/>
</dbReference>
<dbReference type="InterPro" id="IPR023635">
    <property type="entry name" value="Peptide_deformylase"/>
</dbReference>
<evidence type="ECO:0000256" key="4">
    <source>
        <dbReference type="ARBA" id="ARBA00022917"/>
    </source>
</evidence>
<comment type="similarity">
    <text evidence="1">Belongs to the polypeptide deformylase family.</text>
</comment>
<evidence type="ECO:0000256" key="3">
    <source>
        <dbReference type="ARBA" id="ARBA00022801"/>
    </source>
</evidence>
<dbReference type="InterPro" id="IPR036821">
    <property type="entry name" value="Peptide_deformylase_sf"/>
</dbReference>
<keyword evidence="5" id="KW-0408">Iron</keyword>
<protein>
    <submittedName>
        <fullName evidence="6">Peptide deformylase</fullName>
        <ecNumber evidence="6">3.5.1.88</ecNumber>
    </submittedName>
</protein>
<dbReference type="SUPFAM" id="SSF56420">
    <property type="entry name" value="Peptide deformylase"/>
    <property type="match status" value="1"/>
</dbReference>
<name>A0A3B1BWM9_9ZZZZ</name>
<dbReference type="PRINTS" id="PR01576">
    <property type="entry name" value="PDEFORMYLASE"/>
</dbReference>
<dbReference type="EMBL" id="UOGA01000032">
    <property type="protein sequence ID" value="VAX15090.1"/>
    <property type="molecule type" value="Genomic_DNA"/>
</dbReference>
<dbReference type="PIRSF" id="PIRSF004749">
    <property type="entry name" value="Pep_def"/>
    <property type="match status" value="1"/>
</dbReference>
<keyword evidence="2" id="KW-0479">Metal-binding</keyword>
<dbReference type="GO" id="GO:0042586">
    <property type="term" value="F:peptide deformylase activity"/>
    <property type="evidence" value="ECO:0007669"/>
    <property type="project" value="UniProtKB-EC"/>
</dbReference>
<dbReference type="GO" id="GO:0006412">
    <property type="term" value="P:translation"/>
    <property type="evidence" value="ECO:0007669"/>
    <property type="project" value="UniProtKB-KW"/>
</dbReference>
<organism evidence="6">
    <name type="scientific">hydrothermal vent metagenome</name>
    <dbReference type="NCBI Taxonomy" id="652676"/>
    <lineage>
        <taxon>unclassified sequences</taxon>
        <taxon>metagenomes</taxon>
        <taxon>ecological metagenomes</taxon>
    </lineage>
</organism>
<evidence type="ECO:0000313" key="6">
    <source>
        <dbReference type="EMBL" id="VAX15090.1"/>
    </source>
</evidence>
<dbReference type="NCBIfam" id="NF001159">
    <property type="entry name" value="PRK00150.1-3"/>
    <property type="match status" value="1"/>
</dbReference>
<dbReference type="Pfam" id="PF01327">
    <property type="entry name" value="Pep_deformylase"/>
    <property type="match status" value="1"/>
</dbReference>
<dbReference type="NCBIfam" id="TIGR00079">
    <property type="entry name" value="pept_deformyl"/>
    <property type="match status" value="1"/>
</dbReference>
<sequence length="190" mass="21329">MTIRKVAQLGHPVLREKARPIEKEAIKSPAIQTLIDDMIQTKEEYVGIGLAAPQVHEPLQLIVVGLKDNPRYPDAEQVSLRIVINPKITGFSTDMDEDWESCLSVDNLSGLVKRATQITVAGLDREGNDIEINAEGFEARVYQHEIDHLHGKVFLDRMSDLKSLCFGKEFSKFAKLYEPEEEAGDEEQGL</sequence>
<keyword evidence="4" id="KW-0648">Protein biosynthesis</keyword>
<reference evidence="6" key="1">
    <citation type="submission" date="2018-06" db="EMBL/GenBank/DDBJ databases">
        <authorList>
            <person name="Zhirakovskaya E."/>
        </authorList>
    </citation>
    <scope>NUCLEOTIDE SEQUENCE</scope>
</reference>
<keyword evidence="3 6" id="KW-0378">Hydrolase</keyword>
<dbReference type="AlphaFoldDB" id="A0A3B1BWM9"/>